<proteinExistence type="predicted"/>
<comment type="caution">
    <text evidence="2">The sequence shown here is derived from an EMBL/GenBank/DDBJ whole genome shotgun (WGS) entry which is preliminary data.</text>
</comment>
<reference evidence="2" key="1">
    <citation type="journal article" date="2014" name="Front. Microbiol.">
        <title>High frequency of phylogenetically diverse reductive dehalogenase-homologous genes in deep subseafloor sedimentary metagenomes.</title>
        <authorList>
            <person name="Kawai M."/>
            <person name="Futagami T."/>
            <person name="Toyoda A."/>
            <person name="Takaki Y."/>
            <person name="Nishi S."/>
            <person name="Hori S."/>
            <person name="Arai W."/>
            <person name="Tsubouchi T."/>
            <person name="Morono Y."/>
            <person name="Uchiyama I."/>
            <person name="Ito T."/>
            <person name="Fujiyama A."/>
            <person name="Inagaki F."/>
            <person name="Takami H."/>
        </authorList>
    </citation>
    <scope>NUCLEOTIDE SEQUENCE</scope>
    <source>
        <strain evidence="2">Expedition CK06-06</strain>
    </source>
</reference>
<dbReference type="AlphaFoldDB" id="X1SPB2"/>
<feature type="compositionally biased region" description="Polar residues" evidence="1">
    <location>
        <begin position="30"/>
        <end position="40"/>
    </location>
</feature>
<name>X1SPB2_9ZZZZ</name>
<feature type="region of interest" description="Disordered" evidence="1">
    <location>
        <begin position="1"/>
        <end position="40"/>
    </location>
</feature>
<dbReference type="EMBL" id="BARW01024689">
    <property type="protein sequence ID" value="GAI94783.1"/>
    <property type="molecule type" value="Genomic_DNA"/>
</dbReference>
<feature type="compositionally biased region" description="Basic and acidic residues" evidence="1">
    <location>
        <begin position="1"/>
        <end position="24"/>
    </location>
</feature>
<accession>X1SPB2</accession>
<organism evidence="2">
    <name type="scientific">marine sediment metagenome</name>
    <dbReference type="NCBI Taxonomy" id="412755"/>
    <lineage>
        <taxon>unclassified sequences</taxon>
        <taxon>metagenomes</taxon>
        <taxon>ecological metagenomes</taxon>
    </lineage>
</organism>
<gene>
    <name evidence="2" type="ORF">S12H4_40652</name>
</gene>
<evidence type="ECO:0000313" key="2">
    <source>
        <dbReference type="EMBL" id="GAI94783.1"/>
    </source>
</evidence>
<protein>
    <submittedName>
        <fullName evidence="2">Uncharacterized protein</fullName>
    </submittedName>
</protein>
<evidence type="ECO:0000256" key="1">
    <source>
        <dbReference type="SAM" id="MobiDB-lite"/>
    </source>
</evidence>
<sequence length="116" mass="13204">MKKEDKDKQLAEAARKRADTHKPLELPPKATSQPDLTSRQLPRVRLVRGSHQEQDILATNALIQAWSTPDGFQCPRCPYKTANIDAFLEHMEGEINKAMEHLDKMSMRAHQPPPPK</sequence>